<accession>A0ACC1JJ30</accession>
<organism evidence="1 2">
    <name type="scientific">Coemansia nantahalensis</name>
    <dbReference type="NCBI Taxonomy" id="2789366"/>
    <lineage>
        <taxon>Eukaryota</taxon>
        <taxon>Fungi</taxon>
        <taxon>Fungi incertae sedis</taxon>
        <taxon>Zoopagomycota</taxon>
        <taxon>Kickxellomycotina</taxon>
        <taxon>Kickxellomycetes</taxon>
        <taxon>Kickxellales</taxon>
        <taxon>Kickxellaceae</taxon>
        <taxon>Coemansia</taxon>
    </lineage>
</organism>
<keyword evidence="2" id="KW-1185">Reference proteome</keyword>
<gene>
    <name evidence="1" type="ORF">IWQ57_006706</name>
</gene>
<name>A0ACC1JJ30_9FUNG</name>
<sequence length="91" mass="9902">QNVPHRHQRALLPAPAQRPPPVCRVHAVAIARLGAAVASRGPAAARRAHGRRRVHVQLRQVRLWHQPALLVHAAHVQPVRPAGGDQLGQPL</sequence>
<dbReference type="EMBL" id="JANBUJ010003977">
    <property type="protein sequence ID" value="KAJ2758870.1"/>
    <property type="molecule type" value="Genomic_DNA"/>
</dbReference>
<comment type="caution">
    <text evidence="1">The sequence shown here is derived from an EMBL/GenBank/DDBJ whole genome shotgun (WGS) entry which is preliminary data.</text>
</comment>
<feature type="non-terminal residue" evidence="1">
    <location>
        <position position="1"/>
    </location>
</feature>
<reference evidence="1" key="1">
    <citation type="submission" date="2022-07" db="EMBL/GenBank/DDBJ databases">
        <title>Phylogenomic reconstructions and comparative analyses of Kickxellomycotina fungi.</title>
        <authorList>
            <person name="Reynolds N.K."/>
            <person name="Stajich J.E."/>
            <person name="Barry K."/>
            <person name="Grigoriev I.V."/>
            <person name="Crous P."/>
            <person name="Smith M.E."/>
        </authorList>
    </citation>
    <scope>NUCLEOTIDE SEQUENCE</scope>
    <source>
        <strain evidence="1">CBS 109366</strain>
    </source>
</reference>
<evidence type="ECO:0000313" key="2">
    <source>
        <dbReference type="Proteomes" id="UP001140234"/>
    </source>
</evidence>
<evidence type="ECO:0000313" key="1">
    <source>
        <dbReference type="EMBL" id="KAJ2758870.1"/>
    </source>
</evidence>
<dbReference type="Proteomes" id="UP001140234">
    <property type="component" value="Unassembled WGS sequence"/>
</dbReference>
<proteinExistence type="predicted"/>
<feature type="non-terminal residue" evidence="1">
    <location>
        <position position="91"/>
    </location>
</feature>
<protein>
    <submittedName>
        <fullName evidence="1">Uncharacterized protein</fullName>
    </submittedName>
</protein>